<dbReference type="PROSITE" id="PS51012">
    <property type="entry name" value="ABC_TM2"/>
    <property type="match status" value="1"/>
</dbReference>
<evidence type="ECO:0000256" key="1">
    <source>
        <dbReference type="ARBA" id="ARBA00004429"/>
    </source>
</evidence>
<dbReference type="PRINTS" id="PR00164">
    <property type="entry name" value="ABC2TRNSPORT"/>
</dbReference>
<evidence type="ECO:0000256" key="2">
    <source>
        <dbReference type="ARBA" id="ARBA00007783"/>
    </source>
</evidence>
<sequence>MEPQRQMPLRKLPRLKARGGLQVMYASIRALLLRELQTRFGQYRLGYLWVFLEPLLTIGIMVILFGTVMQRTLPGMDYAVFLINGIIPFFMFRTGVTLGISATESNRGLFSYRPVKPIDALLARNILEFLLKFTAYIAFTAAFVWFGYHISFEQIPQLLGYWALLFIFMLACSLIFIVIGDFSKEIGKFLSMFFLILYFLSGILYSIHIIPVEYREYLLYNPLIHIFELMRHAVAPTYSLVPGISLSYFVIWIIVSLFIGLLLYKRFERHMVKSK</sequence>
<dbReference type="Proteomes" id="UP000621930">
    <property type="component" value="Unassembled WGS sequence"/>
</dbReference>
<keyword evidence="6 9" id="KW-0812">Transmembrane</keyword>
<keyword evidence="8 9" id="KW-0472">Membrane</keyword>
<dbReference type="EMBL" id="JACSPT010000008">
    <property type="protein sequence ID" value="MBD8009264.1"/>
    <property type="molecule type" value="Genomic_DNA"/>
</dbReference>
<dbReference type="RefSeq" id="WP_191730868.1">
    <property type="nucleotide sequence ID" value="NZ_JACSPT010000008.1"/>
</dbReference>
<protein>
    <recommendedName>
        <fullName evidence="9">Transport permease protein</fullName>
    </recommendedName>
</protein>
<dbReference type="PIRSF" id="PIRSF006648">
    <property type="entry name" value="DrrB"/>
    <property type="match status" value="1"/>
</dbReference>
<evidence type="ECO:0000256" key="7">
    <source>
        <dbReference type="ARBA" id="ARBA00022989"/>
    </source>
</evidence>
<reference evidence="11 12" key="1">
    <citation type="submission" date="2020-08" db="EMBL/GenBank/DDBJ databases">
        <title>A Genomic Blueprint of the Chicken Gut Microbiome.</title>
        <authorList>
            <person name="Gilroy R."/>
            <person name="Ravi A."/>
            <person name="Getino M."/>
            <person name="Pursley I."/>
            <person name="Horton D.L."/>
            <person name="Alikhan N.-F."/>
            <person name="Baker D."/>
            <person name="Gharbi K."/>
            <person name="Hall N."/>
            <person name="Watson M."/>
            <person name="Adriaenssens E.M."/>
            <person name="Foster-Nyarko E."/>
            <person name="Jarju S."/>
            <person name="Secka A."/>
            <person name="Antonio M."/>
            <person name="Oren A."/>
            <person name="Chaudhuri R."/>
            <person name="La Ragione R.M."/>
            <person name="Hildebrand F."/>
            <person name="Pallen M.J."/>
        </authorList>
    </citation>
    <scope>NUCLEOTIDE SEQUENCE [LARGE SCALE GENOMIC DNA]</scope>
    <source>
        <strain evidence="11 12">Sa1BUA6</strain>
    </source>
</reference>
<evidence type="ECO:0000256" key="4">
    <source>
        <dbReference type="ARBA" id="ARBA00022475"/>
    </source>
</evidence>
<evidence type="ECO:0000256" key="6">
    <source>
        <dbReference type="ARBA" id="ARBA00022692"/>
    </source>
</evidence>
<feature type="transmembrane region" description="Helical" evidence="9">
    <location>
        <begin position="246"/>
        <end position="264"/>
    </location>
</feature>
<proteinExistence type="inferred from homology"/>
<feature type="transmembrane region" description="Helical" evidence="9">
    <location>
        <begin position="45"/>
        <end position="66"/>
    </location>
</feature>
<comment type="similarity">
    <text evidence="2 9">Belongs to the ABC-2 integral membrane protein family.</text>
</comment>
<evidence type="ECO:0000256" key="9">
    <source>
        <dbReference type="RuleBase" id="RU361157"/>
    </source>
</evidence>
<comment type="caution">
    <text evidence="11">The sequence shown here is derived from an EMBL/GenBank/DDBJ whole genome shotgun (WGS) entry which is preliminary data.</text>
</comment>
<comment type="subcellular location">
    <subcellularLocation>
        <location evidence="1 9">Cell inner membrane</location>
        <topology evidence="1 9">Multi-pass membrane protein</topology>
    </subcellularLocation>
</comment>
<feature type="transmembrane region" description="Helical" evidence="9">
    <location>
        <begin position="78"/>
        <end position="100"/>
    </location>
</feature>
<evidence type="ECO:0000256" key="5">
    <source>
        <dbReference type="ARBA" id="ARBA00022519"/>
    </source>
</evidence>
<feature type="transmembrane region" description="Helical" evidence="9">
    <location>
        <begin position="160"/>
        <end position="182"/>
    </location>
</feature>
<dbReference type="InterPro" id="IPR013525">
    <property type="entry name" value="ABC2_TM"/>
</dbReference>
<feature type="transmembrane region" description="Helical" evidence="9">
    <location>
        <begin position="121"/>
        <end position="148"/>
    </location>
</feature>
<keyword evidence="12" id="KW-1185">Reference proteome</keyword>
<evidence type="ECO:0000256" key="8">
    <source>
        <dbReference type="ARBA" id="ARBA00023136"/>
    </source>
</evidence>
<dbReference type="PANTHER" id="PTHR30413:SF8">
    <property type="entry name" value="TRANSPORT PERMEASE PROTEIN"/>
    <property type="match status" value="1"/>
</dbReference>
<organism evidence="11 12">
    <name type="scientific">Acinetobacter pecorum</name>
    <dbReference type="NCBI Taxonomy" id="2762215"/>
    <lineage>
        <taxon>Bacteria</taxon>
        <taxon>Pseudomonadati</taxon>
        <taxon>Pseudomonadota</taxon>
        <taxon>Gammaproteobacteria</taxon>
        <taxon>Moraxellales</taxon>
        <taxon>Moraxellaceae</taxon>
        <taxon>Acinetobacter</taxon>
    </lineage>
</organism>
<keyword evidence="3 9" id="KW-0813">Transport</keyword>
<dbReference type="Pfam" id="PF01061">
    <property type="entry name" value="ABC2_membrane"/>
    <property type="match status" value="1"/>
</dbReference>
<keyword evidence="5" id="KW-0997">Cell inner membrane</keyword>
<feature type="transmembrane region" description="Helical" evidence="9">
    <location>
        <begin position="189"/>
        <end position="210"/>
    </location>
</feature>
<evidence type="ECO:0000313" key="11">
    <source>
        <dbReference type="EMBL" id="MBD8009264.1"/>
    </source>
</evidence>
<dbReference type="PANTHER" id="PTHR30413">
    <property type="entry name" value="INNER MEMBRANE TRANSPORT PERMEASE"/>
    <property type="match status" value="1"/>
</dbReference>
<dbReference type="InterPro" id="IPR000412">
    <property type="entry name" value="ABC_2_transport"/>
</dbReference>
<name>A0ABR8VWX2_9GAMM</name>
<dbReference type="InterPro" id="IPR047817">
    <property type="entry name" value="ABC2_TM_bact-type"/>
</dbReference>
<evidence type="ECO:0000256" key="3">
    <source>
        <dbReference type="ARBA" id="ARBA00022448"/>
    </source>
</evidence>
<keyword evidence="4 9" id="KW-1003">Cell membrane</keyword>
<evidence type="ECO:0000259" key="10">
    <source>
        <dbReference type="PROSITE" id="PS51012"/>
    </source>
</evidence>
<accession>A0ABR8VWX2</accession>
<feature type="domain" description="ABC transmembrane type-2" evidence="10">
    <location>
        <begin position="45"/>
        <end position="267"/>
    </location>
</feature>
<evidence type="ECO:0000313" key="12">
    <source>
        <dbReference type="Proteomes" id="UP000621930"/>
    </source>
</evidence>
<gene>
    <name evidence="11" type="ORF">H9629_07905</name>
</gene>
<keyword evidence="7 9" id="KW-1133">Transmembrane helix</keyword>